<proteinExistence type="inferred from homology"/>
<evidence type="ECO:0000256" key="3">
    <source>
        <dbReference type="ARBA" id="ARBA00022692"/>
    </source>
</evidence>
<dbReference type="InterPro" id="IPR002994">
    <property type="entry name" value="Surf1/Shy1"/>
</dbReference>
<sequence>MARPHSTRYTVAALLLLGIAVVILASLGQWQLRRSDERRAILAAIEAGRKQAPVQLTPATPSDSLVPWRVAQATGTWLPQFSVLLDNRNHDGRPGYWLATPLLLDSTSRQAVLVLRGWLPRVIQGQGEPVLPATPEGPQTVTGELSERVPRMFELWSLGGQDQSALPALPAADGKTPQVQNLPLDTYARATGLNLLPVVLSQTSQPSLPSDASQPSQPSQTSEASQSGQSGQPGQTSPASADGLIRDWPEPPVDFQKNTSYAVQWFAFASIAAIAWLVVLGGAIKRMRQRAEPGPRA</sequence>
<keyword evidence="6" id="KW-1003">Cell membrane</keyword>
<gene>
    <name evidence="8" type="ORF">LMG3441_03871</name>
</gene>
<dbReference type="AlphaFoldDB" id="A0A6S7ABG5"/>
<feature type="compositionally biased region" description="Low complexity" evidence="7">
    <location>
        <begin position="204"/>
        <end position="240"/>
    </location>
</feature>
<evidence type="ECO:0000256" key="1">
    <source>
        <dbReference type="ARBA" id="ARBA00004370"/>
    </source>
</evidence>
<keyword evidence="4 6" id="KW-1133">Transmembrane helix</keyword>
<protein>
    <recommendedName>
        <fullName evidence="6">SURF1-like protein</fullName>
    </recommendedName>
</protein>
<keyword evidence="5 6" id="KW-0472">Membrane</keyword>
<dbReference type="RefSeq" id="WP_175170667.1">
    <property type="nucleotide sequence ID" value="NZ_CADIJQ010000006.1"/>
</dbReference>
<evidence type="ECO:0000313" key="9">
    <source>
        <dbReference type="Proteomes" id="UP000494269"/>
    </source>
</evidence>
<evidence type="ECO:0000256" key="7">
    <source>
        <dbReference type="SAM" id="MobiDB-lite"/>
    </source>
</evidence>
<feature type="region of interest" description="Disordered" evidence="7">
    <location>
        <begin position="203"/>
        <end position="251"/>
    </location>
</feature>
<dbReference type="CDD" id="cd06662">
    <property type="entry name" value="SURF1"/>
    <property type="match status" value="1"/>
</dbReference>
<dbReference type="Pfam" id="PF02104">
    <property type="entry name" value="SURF1"/>
    <property type="match status" value="1"/>
</dbReference>
<dbReference type="PANTHER" id="PTHR23427">
    <property type="entry name" value="SURFEIT LOCUS PROTEIN"/>
    <property type="match status" value="1"/>
</dbReference>
<comment type="caution">
    <text evidence="6">Lacks conserved residue(s) required for the propagation of feature annotation.</text>
</comment>
<feature type="transmembrane region" description="Helical" evidence="6">
    <location>
        <begin position="265"/>
        <end position="284"/>
    </location>
</feature>
<name>A0A6S7ABG5_9BURK</name>
<evidence type="ECO:0000313" key="8">
    <source>
        <dbReference type="EMBL" id="CAB3721550.1"/>
    </source>
</evidence>
<dbReference type="EMBL" id="CADIJQ010000006">
    <property type="protein sequence ID" value="CAB3721550.1"/>
    <property type="molecule type" value="Genomic_DNA"/>
</dbReference>
<dbReference type="GO" id="GO:0005886">
    <property type="term" value="C:plasma membrane"/>
    <property type="evidence" value="ECO:0007669"/>
    <property type="project" value="UniProtKB-SubCell"/>
</dbReference>
<comment type="similarity">
    <text evidence="2 6">Belongs to the SURF1 family.</text>
</comment>
<evidence type="ECO:0000256" key="2">
    <source>
        <dbReference type="ARBA" id="ARBA00007165"/>
    </source>
</evidence>
<reference evidence="8 9" key="1">
    <citation type="submission" date="2020-04" db="EMBL/GenBank/DDBJ databases">
        <authorList>
            <person name="De Canck E."/>
        </authorList>
    </citation>
    <scope>NUCLEOTIDE SEQUENCE [LARGE SCALE GENOMIC DNA]</scope>
    <source>
        <strain evidence="8 9">LMG 3441</strain>
    </source>
</reference>
<evidence type="ECO:0000256" key="4">
    <source>
        <dbReference type="ARBA" id="ARBA00022989"/>
    </source>
</evidence>
<dbReference type="PROSITE" id="PS50895">
    <property type="entry name" value="SURF1"/>
    <property type="match status" value="1"/>
</dbReference>
<evidence type="ECO:0000256" key="6">
    <source>
        <dbReference type="RuleBase" id="RU363076"/>
    </source>
</evidence>
<keyword evidence="3 6" id="KW-0812">Transmembrane</keyword>
<dbReference type="PANTHER" id="PTHR23427:SF2">
    <property type="entry name" value="SURFEIT LOCUS PROTEIN 1"/>
    <property type="match status" value="1"/>
</dbReference>
<dbReference type="Proteomes" id="UP000494269">
    <property type="component" value="Unassembled WGS sequence"/>
</dbReference>
<accession>A0A6S7ABG5</accession>
<comment type="subcellular location">
    <subcellularLocation>
        <location evidence="6">Cell membrane</location>
        <topology evidence="6">Multi-pass membrane protein</topology>
    </subcellularLocation>
    <subcellularLocation>
        <location evidence="1">Membrane</location>
    </subcellularLocation>
</comment>
<keyword evidence="9" id="KW-1185">Reference proteome</keyword>
<organism evidence="8 9">
    <name type="scientific">Achromobacter kerstersii</name>
    <dbReference type="NCBI Taxonomy" id="1353890"/>
    <lineage>
        <taxon>Bacteria</taxon>
        <taxon>Pseudomonadati</taxon>
        <taxon>Pseudomonadota</taxon>
        <taxon>Betaproteobacteria</taxon>
        <taxon>Burkholderiales</taxon>
        <taxon>Alcaligenaceae</taxon>
        <taxon>Achromobacter</taxon>
    </lineage>
</organism>
<dbReference type="InterPro" id="IPR045214">
    <property type="entry name" value="Surf1/Surf4"/>
</dbReference>
<evidence type="ECO:0000256" key="5">
    <source>
        <dbReference type="ARBA" id="ARBA00023136"/>
    </source>
</evidence>